<evidence type="ECO:0000313" key="3">
    <source>
        <dbReference type="Proteomes" id="UP000299102"/>
    </source>
</evidence>
<sequence>MLEYEKNETRSHPISSDSKNLKLDNPVSAEDNIIGGLKVQALDPQQKDLGRSPLSDRPIKVTETYDVILNQTESSHFAIATEVVVKTIVKIVPTLTSAFYCLWPLITSNKARAGRGGSATALIGEHRDLCVPAAPTARPHAIPPNAQTFCCSMMIRRFRSFKCCELL</sequence>
<evidence type="ECO:0000256" key="1">
    <source>
        <dbReference type="SAM" id="MobiDB-lite"/>
    </source>
</evidence>
<dbReference type="AlphaFoldDB" id="A0A4C1XNT6"/>
<organism evidence="2 3">
    <name type="scientific">Eumeta variegata</name>
    <name type="common">Bagworm moth</name>
    <name type="synonym">Eumeta japonica</name>
    <dbReference type="NCBI Taxonomy" id="151549"/>
    <lineage>
        <taxon>Eukaryota</taxon>
        <taxon>Metazoa</taxon>
        <taxon>Ecdysozoa</taxon>
        <taxon>Arthropoda</taxon>
        <taxon>Hexapoda</taxon>
        <taxon>Insecta</taxon>
        <taxon>Pterygota</taxon>
        <taxon>Neoptera</taxon>
        <taxon>Endopterygota</taxon>
        <taxon>Lepidoptera</taxon>
        <taxon>Glossata</taxon>
        <taxon>Ditrysia</taxon>
        <taxon>Tineoidea</taxon>
        <taxon>Psychidae</taxon>
        <taxon>Oiketicinae</taxon>
        <taxon>Eumeta</taxon>
    </lineage>
</organism>
<evidence type="ECO:0000313" key="2">
    <source>
        <dbReference type="EMBL" id="GBP64800.1"/>
    </source>
</evidence>
<dbReference type="Proteomes" id="UP000299102">
    <property type="component" value="Unassembled WGS sequence"/>
</dbReference>
<gene>
    <name evidence="2" type="ORF">EVAR_31922_1</name>
</gene>
<feature type="compositionally biased region" description="Basic and acidic residues" evidence="1">
    <location>
        <begin position="1"/>
        <end position="11"/>
    </location>
</feature>
<dbReference type="EMBL" id="BGZK01000909">
    <property type="protein sequence ID" value="GBP64800.1"/>
    <property type="molecule type" value="Genomic_DNA"/>
</dbReference>
<reference evidence="2 3" key="1">
    <citation type="journal article" date="2019" name="Commun. Biol.">
        <title>The bagworm genome reveals a unique fibroin gene that provides high tensile strength.</title>
        <authorList>
            <person name="Kono N."/>
            <person name="Nakamura H."/>
            <person name="Ohtoshi R."/>
            <person name="Tomita M."/>
            <person name="Numata K."/>
            <person name="Arakawa K."/>
        </authorList>
    </citation>
    <scope>NUCLEOTIDE SEQUENCE [LARGE SCALE GENOMIC DNA]</scope>
</reference>
<name>A0A4C1XNT6_EUMVA</name>
<keyword evidence="3" id="KW-1185">Reference proteome</keyword>
<feature type="region of interest" description="Disordered" evidence="1">
    <location>
        <begin position="1"/>
        <end position="26"/>
    </location>
</feature>
<protein>
    <submittedName>
        <fullName evidence="2">Uncharacterized protein</fullName>
    </submittedName>
</protein>
<accession>A0A4C1XNT6</accession>
<proteinExistence type="predicted"/>
<comment type="caution">
    <text evidence="2">The sequence shown here is derived from an EMBL/GenBank/DDBJ whole genome shotgun (WGS) entry which is preliminary data.</text>
</comment>